<dbReference type="PANTHER" id="PTHR35567">
    <property type="entry name" value="MALATE DEHYDROGENASE (AFU_ORTHOLOGUE AFUA_2G13800)"/>
    <property type="match status" value="1"/>
</dbReference>
<evidence type="ECO:0000313" key="1">
    <source>
        <dbReference type="EMBL" id="KAF2769075.1"/>
    </source>
</evidence>
<dbReference type="AlphaFoldDB" id="A0A6G1L8A2"/>
<gene>
    <name evidence="1" type="ORF">EJ03DRAFT_272836</name>
</gene>
<dbReference type="InterPro" id="IPR021851">
    <property type="entry name" value="DUF3455"/>
</dbReference>
<dbReference type="Pfam" id="PF11937">
    <property type="entry name" value="DUF3455"/>
    <property type="match status" value="1"/>
</dbReference>
<accession>A0A6G1L8A2</accession>
<sequence length="189" mass="20499">MPALPLGEIKDIGASPLPKPSCSPKYIAVGLGTQNYTCNATTGKYTATGALARLFDATAYLSNNHDKVDSLSHMYHNMYTSLPCSKSPSDCPWPLPVLGEHYFTASGTPTFDLYNAQSRPFLFSKKVGDVVSPNSQDVDWLYLSSNGSLENRVISSVYRVETVGGVQPANCSGTGSIEVPYSAEYWYYA</sequence>
<reference evidence="1" key="1">
    <citation type="journal article" date="2020" name="Stud. Mycol.">
        <title>101 Dothideomycetes genomes: a test case for predicting lifestyles and emergence of pathogens.</title>
        <authorList>
            <person name="Haridas S."/>
            <person name="Albert R."/>
            <person name="Binder M."/>
            <person name="Bloem J."/>
            <person name="Labutti K."/>
            <person name="Salamov A."/>
            <person name="Andreopoulos B."/>
            <person name="Baker S."/>
            <person name="Barry K."/>
            <person name="Bills G."/>
            <person name="Bluhm B."/>
            <person name="Cannon C."/>
            <person name="Castanera R."/>
            <person name="Culley D."/>
            <person name="Daum C."/>
            <person name="Ezra D."/>
            <person name="Gonzalez J."/>
            <person name="Henrissat B."/>
            <person name="Kuo A."/>
            <person name="Liang C."/>
            <person name="Lipzen A."/>
            <person name="Lutzoni F."/>
            <person name="Magnuson J."/>
            <person name="Mondo S."/>
            <person name="Nolan M."/>
            <person name="Ohm R."/>
            <person name="Pangilinan J."/>
            <person name="Park H.-J."/>
            <person name="Ramirez L."/>
            <person name="Alfaro M."/>
            <person name="Sun H."/>
            <person name="Tritt A."/>
            <person name="Yoshinaga Y."/>
            <person name="Zwiers L.-H."/>
            <person name="Turgeon B."/>
            <person name="Goodwin S."/>
            <person name="Spatafora J."/>
            <person name="Crous P."/>
            <person name="Grigoriev I."/>
        </authorList>
    </citation>
    <scope>NUCLEOTIDE SEQUENCE</scope>
    <source>
        <strain evidence="1">CBS 116005</strain>
    </source>
</reference>
<organism evidence="1 2">
    <name type="scientific">Teratosphaeria nubilosa</name>
    <dbReference type="NCBI Taxonomy" id="161662"/>
    <lineage>
        <taxon>Eukaryota</taxon>
        <taxon>Fungi</taxon>
        <taxon>Dikarya</taxon>
        <taxon>Ascomycota</taxon>
        <taxon>Pezizomycotina</taxon>
        <taxon>Dothideomycetes</taxon>
        <taxon>Dothideomycetidae</taxon>
        <taxon>Mycosphaerellales</taxon>
        <taxon>Teratosphaeriaceae</taxon>
        <taxon>Teratosphaeria</taxon>
    </lineage>
</organism>
<evidence type="ECO:0000313" key="2">
    <source>
        <dbReference type="Proteomes" id="UP000799436"/>
    </source>
</evidence>
<evidence type="ECO:0008006" key="3">
    <source>
        <dbReference type="Google" id="ProtNLM"/>
    </source>
</evidence>
<dbReference type="OrthoDB" id="1859733at2759"/>
<dbReference type="PANTHER" id="PTHR35567:SF3">
    <property type="entry name" value="MALATE DEHYDROGENASE"/>
    <property type="match status" value="1"/>
</dbReference>
<name>A0A6G1L8A2_9PEZI</name>
<keyword evidence="2" id="KW-1185">Reference proteome</keyword>
<dbReference type="Proteomes" id="UP000799436">
    <property type="component" value="Unassembled WGS sequence"/>
</dbReference>
<dbReference type="EMBL" id="ML995837">
    <property type="protein sequence ID" value="KAF2769075.1"/>
    <property type="molecule type" value="Genomic_DNA"/>
</dbReference>
<protein>
    <recommendedName>
        <fullName evidence="3">Malate dehydrogenase</fullName>
    </recommendedName>
</protein>
<proteinExistence type="predicted"/>